<name>A0ABQ8KWV8_9APHY</name>
<proteinExistence type="predicted"/>
<evidence type="ECO:0000313" key="1">
    <source>
        <dbReference type="EMBL" id="KAH9843024.1"/>
    </source>
</evidence>
<dbReference type="Proteomes" id="UP000814176">
    <property type="component" value="Unassembled WGS sequence"/>
</dbReference>
<dbReference type="RefSeq" id="XP_047784071.1">
    <property type="nucleotide sequence ID" value="XM_047928431.1"/>
</dbReference>
<gene>
    <name evidence="1" type="ORF">C8Q71DRAFT_877817</name>
</gene>
<comment type="caution">
    <text evidence="1">The sequence shown here is derived from an EMBL/GenBank/DDBJ whole genome shotgun (WGS) entry which is preliminary data.</text>
</comment>
<dbReference type="GeneID" id="72009163"/>
<protein>
    <recommendedName>
        <fullName evidence="3">Reverse transcriptase zinc-binding domain-containing protein</fullName>
    </recommendedName>
</protein>
<organism evidence="1 2">
    <name type="scientific">Rhodofomes roseus</name>
    <dbReference type="NCBI Taxonomy" id="34475"/>
    <lineage>
        <taxon>Eukaryota</taxon>
        <taxon>Fungi</taxon>
        <taxon>Dikarya</taxon>
        <taxon>Basidiomycota</taxon>
        <taxon>Agaricomycotina</taxon>
        <taxon>Agaricomycetes</taxon>
        <taxon>Polyporales</taxon>
        <taxon>Rhodofomes</taxon>
    </lineage>
</organism>
<keyword evidence="2" id="KW-1185">Reference proteome</keyword>
<accession>A0ABQ8KWV8</accession>
<reference evidence="1 2" key="1">
    <citation type="journal article" date="2021" name="Environ. Microbiol.">
        <title>Gene family expansions and transcriptome signatures uncover fungal adaptations to wood decay.</title>
        <authorList>
            <person name="Hage H."/>
            <person name="Miyauchi S."/>
            <person name="Viragh M."/>
            <person name="Drula E."/>
            <person name="Min B."/>
            <person name="Chaduli D."/>
            <person name="Navarro D."/>
            <person name="Favel A."/>
            <person name="Norest M."/>
            <person name="Lesage-Meessen L."/>
            <person name="Balint B."/>
            <person name="Merenyi Z."/>
            <person name="de Eugenio L."/>
            <person name="Morin E."/>
            <person name="Martinez A.T."/>
            <person name="Baldrian P."/>
            <person name="Stursova M."/>
            <person name="Martinez M.J."/>
            <person name="Novotny C."/>
            <person name="Magnuson J.K."/>
            <person name="Spatafora J.W."/>
            <person name="Maurice S."/>
            <person name="Pangilinan J."/>
            <person name="Andreopoulos W."/>
            <person name="LaButti K."/>
            <person name="Hundley H."/>
            <person name="Na H."/>
            <person name="Kuo A."/>
            <person name="Barry K."/>
            <person name="Lipzen A."/>
            <person name="Henrissat B."/>
            <person name="Riley R."/>
            <person name="Ahrendt S."/>
            <person name="Nagy L.G."/>
            <person name="Grigoriev I.V."/>
            <person name="Martin F."/>
            <person name="Rosso M.N."/>
        </authorList>
    </citation>
    <scope>NUCLEOTIDE SEQUENCE [LARGE SCALE GENOMIC DNA]</scope>
    <source>
        <strain evidence="1 2">CIRM-BRFM 1785</strain>
    </source>
</reference>
<evidence type="ECO:0000313" key="2">
    <source>
        <dbReference type="Proteomes" id="UP000814176"/>
    </source>
</evidence>
<sequence>MKLAKDMTTRLPRWEDRGWIGIAGSAVLRALVNHLRQRAPSSTDELTARNNAHDMAKKHFQEERMRPVDLSVNRAFELSGAKMTTLTQAIAYRGIRDNLRIHDRSRTATQVQRTIVNVKVGGTRAATPAELWTSIRHKDFHKKIVDFLWKCMHEAHKIGSFWSHIQGFESRADCPTCGCRESMQHIQAGCTARGQSIIWTLTKNIWSRRSKDWRQPTLDDILAAGLGQYPRNVKTKPRESLSRLWRILVSEAAYLIWKLRCERVIEHGDDPGWQHSSAAVVRRWYASINRRLQLDLVATRRSFGGLATSRILVWSTWTATIGDELGLPEDWTVVPRVLVGIDPEVCRIDDDHG</sequence>
<dbReference type="EMBL" id="JADCUA010000002">
    <property type="protein sequence ID" value="KAH9843024.1"/>
    <property type="molecule type" value="Genomic_DNA"/>
</dbReference>
<evidence type="ECO:0008006" key="3">
    <source>
        <dbReference type="Google" id="ProtNLM"/>
    </source>
</evidence>